<sequence length="1891" mass="202679">MFVDLGGNSLAATRLVARLSARLGYRVAVPVVFEASSVQELAARVDIDAAGAGAGAGVGAARLVARRRPDRVPLSLAQQRMWFLNRLEPHSAVNNIPVAIRLSGRLDIDALQAAVSDVVERHESLRTVYPEIDGVGYQQVLPASDAVVEVRPETVGADEVAARVAEAVTTGFDVTQQVPIRVRLFSVAPDEHVLVVVVHHISADGYSMGPLTRDVVTAYAARVAGGEPGWVPLEVQYADYTLWQREVLGDESDPESLMARETDFWKRTLADLPEESTLPSDRPRPAVASYRGASHRLTLDERVRAAIADLARRSGATEFMVVHAALAVLLARLGGNDDITIGTPVAGRGDAALDDLVGMFVNTLVLRTPVEPGASFGDFLDTVRTADLEAFTHADVPFERLVEVLDPPRSQARHPLFQVMLTFQNMPVSQLELPELTVSGIDFDAQVAKFDLQVTVADVVDAAGDPAGLVVEFNYATELFDPQTVVGVAERFSRILEAVTTDPRVAVGDVPLVTDGELDRILTEWNTLGESVPVVEPATLAARFDAAVRAHAANAAVTHGETTLTYAELGARANRIARRLVAAGVRPGTLVAVALPRTEDLVVALTAVVLSGGAYLPIDTAHPQDRVRYILDQARPRVILTSDALGDEPGADALRGSGIEMLDVADAQNDDSVSTDPLTDTDRIASPQPDDLAYVIFTSGSTGRPKGVAVTHRNVLTLFANAEPRFGFGPDDVWTLFHSYAFDFSVWELWGPLLYGGRLVVVDYLTSRSPELFAQLVRREGVTVLNQTPSAFYQFDEADRTLAADTAPLALRYVVFGGEALDPARLAGWFDRHPAGPQLVNMYGITETTVHVSYQPVDRALAKAGAASAIGRSLPGLDAYVLDRRLHPVPAGVPGELYISGDQLSRGYLGRPDLTVARFVANPFGRGRLYRTGDIARWNSEGILEYAGRSDSQVQLRGFRIELGEIESQLLQAPGVAQAVAMVRDDGLGERLVGYVVARTGETVDAAAVRAHASEFLTGYMVPDVVTVLDELPLTVNGKLDRRALPVPRIDIDADRFREPATESERIVARVWAEVLGIERVGADDSFFDLGGNSLVATRVVARINEATGASLAIRELFEDPTVAGLAARVDADGSDRTVPELVARPRPDRIPLSLAQQRMWVLNQLDPGSATYNIPLAIRLRGALDIDALTAAVRDVVERHETLRTVYTQDEQGPFQKILDAEAMPPLEAVRVASEQEAFEAVVEVASQGFDVSSEPPVRGRLVSISAGGSAGSVVSDDHVLALVVHHISADGASLVPLARDLMEAYVARLSGSRPDRPPLEVQYADFAAWQQETFGDAENPDSPAGRQLAYWKQQLAGVPDLLDLPTDRPRPAVPSLRGATVFTEVDASTRQRLEALATENRASLFMVVHAALAVLLARMSGSRDVVVGTAVAGRGSRVLDDIVGMFVNTLALRTDVDPGAHFADILGQARTADLEAFAHADIPFERIVDEVVANRSPARHPVFQTMLSFQNLEPARLELPELTVEALDSGVLAAKFDLQVTVEPIATADGMRIALTYAADLFDETTAQALAQRFVTVLDAVAADPASVVGDIEIRTETEREAATTPLAAPVRETALETVDRTVVQELQIAVESDPEAPAVVVGDTELGFVDVERRSSQWARYLISRGAGPGRTVAVDLPVGPELVVAVWAVVKTGAAVTVDPAVTADHVLTTLGRSGDLSSSVAGTFVDDPETLALVAEQPARSIAYTDRSGVLGPDDTAVRTSELDLTHGAVVAALRRGRKDLDLTYESRVLLAGSRLDEWTVFAVLAAAITGAVVVPAGPDQDPGILVDEEWVTHGFVSVEHLAALPDTEDLVAVVVTDGPAHDGAEPSAGLAGKLSDLRSPWIMQE</sequence>
<dbReference type="Gene3D" id="1.10.1200.10">
    <property type="entry name" value="ACP-like"/>
    <property type="match status" value="2"/>
</dbReference>
<dbReference type="Gene3D" id="3.40.50.12780">
    <property type="entry name" value="N-terminal domain of ligase-like"/>
    <property type="match status" value="1"/>
</dbReference>
<evidence type="ECO:0000256" key="1">
    <source>
        <dbReference type="ARBA" id="ARBA00001957"/>
    </source>
</evidence>
<dbReference type="FunFam" id="3.40.50.980:FF:000001">
    <property type="entry name" value="Non-ribosomal peptide synthetase"/>
    <property type="match status" value="1"/>
</dbReference>
<dbReference type="InterPro" id="IPR010071">
    <property type="entry name" value="AA_adenyl_dom"/>
</dbReference>
<dbReference type="PROSITE" id="PS00012">
    <property type="entry name" value="PHOSPHOPANTETHEINE"/>
    <property type="match status" value="2"/>
</dbReference>
<gene>
    <name evidence="6" type="ORF">KUM34_018480</name>
</gene>
<dbReference type="GO" id="GO:0044550">
    <property type="term" value="P:secondary metabolite biosynthetic process"/>
    <property type="evidence" value="ECO:0007669"/>
    <property type="project" value="UniProtKB-ARBA"/>
</dbReference>
<dbReference type="GO" id="GO:0008610">
    <property type="term" value="P:lipid biosynthetic process"/>
    <property type="evidence" value="ECO:0007669"/>
    <property type="project" value="UniProtKB-ARBA"/>
</dbReference>
<dbReference type="SUPFAM" id="SSF47336">
    <property type="entry name" value="ACP-like"/>
    <property type="match status" value="2"/>
</dbReference>
<dbReference type="GO" id="GO:0005829">
    <property type="term" value="C:cytosol"/>
    <property type="evidence" value="ECO:0007669"/>
    <property type="project" value="TreeGrafter"/>
</dbReference>
<dbReference type="FunFam" id="1.10.1200.10:FF:000005">
    <property type="entry name" value="Nonribosomal peptide synthetase 1"/>
    <property type="match status" value="1"/>
</dbReference>
<evidence type="ECO:0000259" key="5">
    <source>
        <dbReference type="PROSITE" id="PS50075"/>
    </source>
</evidence>
<dbReference type="Gene3D" id="3.30.559.30">
    <property type="entry name" value="Nonribosomal peptide synthetase, condensation domain"/>
    <property type="match status" value="2"/>
</dbReference>
<feature type="domain" description="Carrier" evidence="5">
    <location>
        <begin position="1059"/>
        <end position="1134"/>
    </location>
</feature>
<dbReference type="InterPro" id="IPR036736">
    <property type="entry name" value="ACP-like_sf"/>
</dbReference>
<evidence type="ECO:0000256" key="2">
    <source>
        <dbReference type="ARBA" id="ARBA00006432"/>
    </source>
</evidence>
<evidence type="ECO:0000256" key="3">
    <source>
        <dbReference type="ARBA" id="ARBA00022450"/>
    </source>
</evidence>
<dbReference type="EMBL" id="CP083974">
    <property type="protein sequence ID" value="UZF43853.1"/>
    <property type="molecule type" value="Genomic_DNA"/>
</dbReference>
<dbReference type="SUPFAM" id="SSF56801">
    <property type="entry name" value="Acetyl-CoA synthetase-like"/>
    <property type="match status" value="2"/>
</dbReference>
<dbReference type="GO" id="GO:0043041">
    <property type="term" value="P:amino acid activation for nonribosomal peptide biosynthetic process"/>
    <property type="evidence" value="ECO:0007669"/>
    <property type="project" value="TreeGrafter"/>
</dbReference>
<dbReference type="RefSeq" id="WP_265572125.1">
    <property type="nucleotide sequence ID" value="NZ_CP083974.1"/>
</dbReference>
<organism evidence="6 7">
    <name type="scientific">Rhodococcus rhodochrous</name>
    <dbReference type="NCBI Taxonomy" id="1829"/>
    <lineage>
        <taxon>Bacteria</taxon>
        <taxon>Bacillati</taxon>
        <taxon>Actinomycetota</taxon>
        <taxon>Actinomycetes</taxon>
        <taxon>Mycobacteriales</taxon>
        <taxon>Nocardiaceae</taxon>
        <taxon>Rhodococcus</taxon>
    </lineage>
</organism>
<dbReference type="PANTHER" id="PTHR45527">
    <property type="entry name" value="NONRIBOSOMAL PEPTIDE SYNTHETASE"/>
    <property type="match status" value="1"/>
</dbReference>
<dbReference type="NCBIfam" id="TIGR01733">
    <property type="entry name" value="AA-adenyl-dom"/>
    <property type="match status" value="1"/>
</dbReference>
<evidence type="ECO:0000313" key="6">
    <source>
        <dbReference type="EMBL" id="UZF43853.1"/>
    </source>
</evidence>
<dbReference type="InterPro" id="IPR042099">
    <property type="entry name" value="ANL_N_sf"/>
</dbReference>
<dbReference type="InterPro" id="IPR006162">
    <property type="entry name" value="Ppantetheine_attach_site"/>
</dbReference>
<accession>A0AA47AAA0</accession>
<dbReference type="Gene3D" id="3.40.50.980">
    <property type="match status" value="2"/>
</dbReference>
<reference evidence="6 7" key="1">
    <citation type="journal article" date="2021" name="Front. Microbiol.">
        <title>Bacterial Transformation of Aromatic Monomers in Softwood Black Liquor.</title>
        <authorList>
            <person name="Navas L.E."/>
            <person name="Dexter G."/>
            <person name="Liu J."/>
            <person name="Levy-Booth D."/>
            <person name="Cho M."/>
            <person name="Jang S.K."/>
            <person name="Mansfield S.D."/>
            <person name="Renneckar S."/>
            <person name="Mohn W.W."/>
            <person name="Eltis L.D."/>
        </authorList>
    </citation>
    <scope>NUCLEOTIDE SEQUENCE [LARGE SCALE GENOMIC DNA]</scope>
    <source>
        <strain evidence="6 7">GD02</strain>
    </source>
</reference>
<dbReference type="Gene3D" id="3.30.559.10">
    <property type="entry name" value="Chloramphenicol acetyltransferase-like domain"/>
    <property type="match status" value="2"/>
</dbReference>
<dbReference type="Pfam" id="PF13193">
    <property type="entry name" value="AMP-binding_C"/>
    <property type="match status" value="1"/>
</dbReference>
<dbReference type="GO" id="GO:0003824">
    <property type="term" value="F:catalytic activity"/>
    <property type="evidence" value="ECO:0007669"/>
    <property type="project" value="InterPro"/>
</dbReference>
<dbReference type="InterPro" id="IPR023213">
    <property type="entry name" value="CAT-like_dom_sf"/>
</dbReference>
<dbReference type="Proteomes" id="UP001162740">
    <property type="component" value="Chromosome"/>
</dbReference>
<dbReference type="Gene3D" id="2.30.38.10">
    <property type="entry name" value="Luciferase, Domain 3"/>
    <property type="match status" value="1"/>
</dbReference>
<dbReference type="PROSITE" id="PS00455">
    <property type="entry name" value="AMP_BINDING"/>
    <property type="match status" value="1"/>
</dbReference>
<dbReference type="Gene3D" id="3.30.300.30">
    <property type="match status" value="1"/>
</dbReference>
<protein>
    <submittedName>
        <fullName evidence="6">Amino acid adenylation domain-containing protein</fullName>
    </submittedName>
</protein>
<dbReference type="InterPro" id="IPR020806">
    <property type="entry name" value="PKS_PP-bd"/>
</dbReference>
<dbReference type="PROSITE" id="PS50075">
    <property type="entry name" value="CARRIER"/>
    <property type="match status" value="2"/>
</dbReference>
<dbReference type="Pfam" id="PF00668">
    <property type="entry name" value="Condensation"/>
    <property type="match status" value="2"/>
</dbReference>
<comment type="cofactor">
    <cofactor evidence="1">
        <name>pantetheine 4'-phosphate</name>
        <dbReference type="ChEBI" id="CHEBI:47942"/>
    </cofactor>
</comment>
<dbReference type="InterPro" id="IPR045851">
    <property type="entry name" value="AMP-bd_C_sf"/>
</dbReference>
<comment type="similarity">
    <text evidence="2">Belongs to the ATP-dependent AMP-binding enzyme family.</text>
</comment>
<name>A0AA47AAA0_RHORH</name>
<dbReference type="GO" id="GO:0031177">
    <property type="term" value="F:phosphopantetheine binding"/>
    <property type="evidence" value="ECO:0007669"/>
    <property type="project" value="InterPro"/>
</dbReference>
<dbReference type="CDD" id="cd17643">
    <property type="entry name" value="A_NRPS_Cytc1-like"/>
    <property type="match status" value="1"/>
</dbReference>
<keyword evidence="3" id="KW-0596">Phosphopantetheine</keyword>
<dbReference type="InterPro" id="IPR025110">
    <property type="entry name" value="AMP-bd_C"/>
</dbReference>
<dbReference type="Pfam" id="PF00550">
    <property type="entry name" value="PP-binding"/>
    <property type="match status" value="2"/>
</dbReference>
<dbReference type="Pfam" id="PF00501">
    <property type="entry name" value="AMP-binding"/>
    <property type="match status" value="2"/>
</dbReference>
<dbReference type="SUPFAM" id="SSF52777">
    <property type="entry name" value="CoA-dependent acyltransferases"/>
    <property type="match status" value="4"/>
</dbReference>
<keyword evidence="4" id="KW-0597">Phosphoprotein</keyword>
<dbReference type="InterPro" id="IPR000873">
    <property type="entry name" value="AMP-dep_synth/lig_dom"/>
</dbReference>
<dbReference type="FunFam" id="3.30.300.30:FF:000010">
    <property type="entry name" value="Enterobactin synthetase component F"/>
    <property type="match status" value="1"/>
</dbReference>
<dbReference type="InterPro" id="IPR009081">
    <property type="entry name" value="PP-bd_ACP"/>
</dbReference>
<dbReference type="InterPro" id="IPR001242">
    <property type="entry name" value="Condensation_dom"/>
</dbReference>
<dbReference type="CDD" id="cd19540">
    <property type="entry name" value="LCL_NRPS-like"/>
    <property type="match status" value="2"/>
</dbReference>
<dbReference type="PANTHER" id="PTHR45527:SF1">
    <property type="entry name" value="FATTY ACID SYNTHASE"/>
    <property type="match status" value="1"/>
</dbReference>
<feature type="domain" description="Carrier" evidence="5">
    <location>
        <begin position="1"/>
        <end position="49"/>
    </location>
</feature>
<dbReference type="SMART" id="SM00823">
    <property type="entry name" value="PKS_PP"/>
    <property type="match status" value="1"/>
</dbReference>
<dbReference type="FunFam" id="3.40.50.980:FF:000002">
    <property type="entry name" value="Enterobactin synthetase component F"/>
    <property type="match status" value="1"/>
</dbReference>
<dbReference type="FunFam" id="3.40.50.12780:FF:000012">
    <property type="entry name" value="Non-ribosomal peptide synthetase"/>
    <property type="match status" value="1"/>
</dbReference>
<proteinExistence type="inferred from homology"/>
<dbReference type="InterPro" id="IPR020845">
    <property type="entry name" value="AMP-binding_CS"/>
</dbReference>
<evidence type="ECO:0000313" key="7">
    <source>
        <dbReference type="Proteomes" id="UP001162740"/>
    </source>
</evidence>
<evidence type="ECO:0000256" key="4">
    <source>
        <dbReference type="ARBA" id="ARBA00022553"/>
    </source>
</evidence>